<reference evidence="8 9" key="1">
    <citation type="journal article" date="2024" name="Nat. Commun.">
        <title>Phylogenomics reveals the evolutionary origins of lichenization in chlorophyte algae.</title>
        <authorList>
            <person name="Puginier C."/>
            <person name="Libourel C."/>
            <person name="Otte J."/>
            <person name="Skaloud P."/>
            <person name="Haon M."/>
            <person name="Grisel S."/>
            <person name="Petersen M."/>
            <person name="Berrin J.G."/>
            <person name="Delaux P.M."/>
            <person name="Dal Grande F."/>
            <person name="Keller J."/>
        </authorList>
    </citation>
    <scope>NUCLEOTIDE SEQUENCE [LARGE SCALE GENOMIC DNA]</scope>
    <source>
        <strain evidence="8 9">SAG 245.80</strain>
    </source>
</reference>
<evidence type="ECO:0000313" key="8">
    <source>
        <dbReference type="EMBL" id="KAK9832656.1"/>
    </source>
</evidence>
<dbReference type="GO" id="GO:0005737">
    <property type="term" value="C:cytoplasm"/>
    <property type="evidence" value="ECO:0007669"/>
    <property type="project" value="InterPro"/>
</dbReference>
<sequence>MFDAQVSVLQPWAFGGLAPLTSRWVLGGVAALSALTQPEKSAAREHASAELPYTSQSVGEPGTLEQRVFIYNAIGTVVSPWHDIPLYLKGGLLSFVCEIPAETRKKVEVATDEALTPIKQDVKEGKPRYYPYNIHWNYGMLPQTWEDPTHSSAAVGGLFGDNDPVDVVEIGSAQLMTGSVYAVKPLAVLAMIDDGELDWKVIAIRVDDPLAAGLEDVEDVERELPGLIERIRVWFRDYKTPDGKPQSRFAFDGKPQNKDFALQVIAETHGFYNALKASKVGGRLSLV</sequence>
<organism evidence="8 9">
    <name type="scientific">Elliptochloris bilobata</name>
    <dbReference type="NCBI Taxonomy" id="381761"/>
    <lineage>
        <taxon>Eukaryota</taxon>
        <taxon>Viridiplantae</taxon>
        <taxon>Chlorophyta</taxon>
        <taxon>core chlorophytes</taxon>
        <taxon>Trebouxiophyceae</taxon>
        <taxon>Trebouxiophyceae incertae sedis</taxon>
        <taxon>Elliptochloris clade</taxon>
        <taxon>Elliptochloris</taxon>
    </lineage>
</organism>
<comment type="catalytic activity">
    <reaction evidence="7">
        <text>diphosphate + H2O = 2 phosphate + H(+)</text>
        <dbReference type="Rhea" id="RHEA:24576"/>
        <dbReference type="ChEBI" id="CHEBI:15377"/>
        <dbReference type="ChEBI" id="CHEBI:15378"/>
        <dbReference type="ChEBI" id="CHEBI:33019"/>
        <dbReference type="ChEBI" id="CHEBI:43474"/>
        <dbReference type="EC" id="3.6.1.1"/>
    </reaction>
</comment>
<dbReference type="GO" id="GO:0000287">
    <property type="term" value="F:magnesium ion binding"/>
    <property type="evidence" value="ECO:0007669"/>
    <property type="project" value="InterPro"/>
</dbReference>
<protein>
    <recommendedName>
        <fullName evidence="3">inorganic diphosphatase</fullName>
        <ecNumber evidence="3">3.6.1.1</ecNumber>
    </recommendedName>
</protein>
<evidence type="ECO:0000256" key="2">
    <source>
        <dbReference type="ARBA" id="ARBA00006220"/>
    </source>
</evidence>
<dbReference type="FunFam" id="3.90.80.10:FF:000007">
    <property type="entry name" value="Inorganic pyrophosphatase, mitochondrial"/>
    <property type="match status" value="1"/>
</dbReference>
<evidence type="ECO:0000256" key="7">
    <source>
        <dbReference type="ARBA" id="ARBA00047820"/>
    </source>
</evidence>
<proteinExistence type="inferred from homology"/>
<comment type="caution">
    <text evidence="8">The sequence shown here is derived from an EMBL/GenBank/DDBJ whole genome shotgun (WGS) entry which is preliminary data.</text>
</comment>
<dbReference type="Proteomes" id="UP001445335">
    <property type="component" value="Unassembled WGS sequence"/>
</dbReference>
<evidence type="ECO:0000256" key="5">
    <source>
        <dbReference type="ARBA" id="ARBA00022801"/>
    </source>
</evidence>
<dbReference type="GO" id="GO:0006796">
    <property type="term" value="P:phosphate-containing compound metabolic process"/>
    <property type="evidence" value="ECO:0007669"/>
    <property type="project" value="InterPro"/>
</dbReference>
<accession>A0AAW1RGI6</accession>
<keyword evidence="4" id="KW-0479">Metal-binding</keyword>
<dbReference type="EMBL" id="JALJOU010000040">
    <property type="protein sequence ID" value="KAK9832656.1"/>
    <property type="molecule type" value="Genomic_DNA"/>
</dbReference>
<evidence type="ECO:0000313" key="9">
    <source>
        <dbReference type="Proteomes" id="UP001445335"/>
    </source>
</evidence>
<dbReference type="SUPFAM" id="SSF50324">
    <property type="entry name" value="Inorganic pyrophosphatase"/>
    <property type="match status" value="1"/>
</dbReference>
<dbReference type="AlphaFoldDB" id="A0AAW1RGI6"/>
<dbReference type="Pfam" id="PF00719">
    <property type="entry name" value="Pyrophosphatase"/>
    <property type="match status" value="1"/>
</dbReference>
<dbReference type="CDD" id="cd00412">
    <property type="entry name" value="pyrophosphatase"/>
    <property type="match status" value="1"/>
</dbReference>
<keyword evidence="6" id="KW-0460">Magnesium</keyword>
<keyword evidence="5" id="KW-0378">Hydrolase</keyword>
<keyword evidence="9" id="KW-1185">Reference proteome</keyword>
<dbReference type="PROSITE" id="PS00387">
    <property type="entry name" value="PPASE"/>
    <property type="match status" value="1"/>
</dbReference>
<comment type="similarity">
    <text evidence="2">Belongs to the PPase family.</text>
</comment>
<name>A0AAW1RGI6_9CHLO</name>
<gene>
    <name evidence="8" type="ORF">WJX81_007986</name>
</gene>
<dbReference type="InterPro" id="IPR036649">
    <property type="entry name" value="Pyrophosphatase_sf"/>
</dbReference>
<evidence type="ECO:0000256" key="4">
    <source>
        <dbReference type="ARBA" id="ARBA00022723"/>
    </source>
</evidence>
<dbReference type="Gene3D" id="3.90.80.10">
    <property type="entry name" value="Inorganic pyrophosphatase"/>
    <property type="match status" value="1"/>
</dbReference>
<dbReference type="InterPro" id="IPR008162">
    <property type="entry name" value="Pyrophosphatase"/>
</dbReference>
<dbReference type="GO" id="GO:0004427">
    <property type="term" value="F:inorganic diphosphate phosphatase activity"/>
    <property type="evidence" value="ECO:0007669"/>
    <property type="project" value="UniProtKB-EC"/>
</dbReference>
<dbReference type="PANTHER" id="PTHR10286">
    <property type="entry name" value="INORGANIC PYROPHOSPHATASE"/>
    <property type="match status" value="1"/>
</dbReference>
<evidence type="ECO:0000256" key="3">
    <source>
        <dbReference type="ARBA" id="ARBA00012146"/>
    </source>
</evidence>
<evidence type="ECO:0000256" key="6">
    <source>
        <dbReference type="ARBA" id="ARBA00022842"/>
    </source>
</evidence>
<evidence type="ECO:0000256" key="1">
    <source>
        <dbReference type="ARBA" id="ARBA00001946"/>
    </source>
</evidence>
<dbReference type="EC" id="3.6.1.1" evidence="3"/>
<comment type="cofactor">
    <cofactor evidence="1">
        <name>Mg(2+)</name>
        <dbReference type="ChEBI" id="CHEBI:18420"/>
    </cofactor>
</comment>